<dbReference type="PANTHER" id="PTHR12947">
    <property type="entry name" value="AMSH-LIKE PROTEASE"/>
    <property type="match status" value="1"/>
</dbReference>
<comment type="caution">
    <text evidence="3">The sequence shown here is derived from an EMBL/GenBank/DDBJ whole genome shotgun (WGS) entry which is preliminary data.</text>
</comment>
<keyword evidence="1" id="KW-0175">Coiled coil</keyword>
<protein>
    <submittedName>
        <fullName evidence="3">Uncharacterized protein</fullName>
    </submittedName>
</protein>
<feature type="coiled-coil region" evidence="1">
    <location>
        <begin position="79"/>
        <end position="106"/>
    </location>
</feature>
<evidence type="ECO:0000256" key="1">
    <source>
        <dbReference type="SAM" id="Coils"/>
    </source>
</evidence>
<gene>
    <name evidence="3" type="ORF">M5K25_025321</name>
</gene>
<dbReference type="Gene3D" id="1.20.58.80">
    <property type="entry name" value="Phosphotransferase system, lactose/cellobiose-type IIA subunit"/>
    <property type="match status" value="1"/>
</dbReference>
<reference evidence="3 4" key="1">
    <citation type="journal article" date="2024" name="Plant Biotechnol. J.">
        <title>Dendrobium thyrsiflorum genome and its molecular insights into genes involved in important horticultural traits.</title>
        <authorList>
            <person name="Chen B."/>
            <person name="Wang J.Y."/>
            <person name="Zheng P.J."/>
            <person name="Li K.L."/>
            <person name="Liang Y.M."/>
            <person name="Chen X.F."/>
            <person name="Zhang C."/>
            <person name="Zhao X."/>
            <person name="He X."/>
            <person name="Zhang G.Q."/>
            <person name="Liu Z.J."/>
            <person name="Xu Q."/>
        </authorList>
    </citation>
    <scope>NUCLEOTIDE SEQUENCE [LARGE SCALE GENOMIC DNA]</scope>
    <source>
        <strain evidence="3">GZMU011</strain>
    </source>
</reference>
<evidence type="ECO:0000313" key="3">
    <source>
        <dbReference type="EMBL" id="KAL0906799.1"/>
    </source>
</evidence>
<proteinExistence type="predicted"/>
<dbReference type="AlphaFoldDB" id="A0ABD0U3U0"/>
<evidence type="ECO:0000313" key="4">
    <source>
        <dbReference type="Proteomes" id="UP001552299"/>
    </source>
</evidence>
<accession>A0ABD0U3U0</accession>
<evidence type="ECO:0000256" key="2">
    <source>
        <dbReference type="SAM" id="MobiDB-lite"/>
    </source>
</evidence>
<sequence length="309" mass="35107">MAVFVDNRFPLSFYYRIADKIVREADVYREEGDSEGLCQALNRYSRQALKTCFNDVFFNWIISEIIPHHPGYSVHSNEMLQHKKILQEVAKELENLNSQIAGKNVRISRCSTGYYRQSESDSHNSNNGHKSVVSYTKSYLGITWRFPMNPIGLQKKLDDLVNLVGSLTKTTKEKYVDSPHFRTSSPHHTPVTHFSASFVETNRGHHYSRDHLSFSNLRVAAPPCRSLPSLDGRTSLGSSVGSVHYDSPLRPTHNHPSQPLASPDLDPASVNLIENRIRKEMSPEPETECIHFVDANDITDDKGFFEDET</sequence>
<name>A0ABD0U3U0_DENTH</name>
<dbReference type="PANTHER" id="PTHR12947:SF13">
    <property type="entry name" value="FI19924P1"/>
    <property type="match status" value="1"/>
</dbReference>
<dbReference type="EMBL" id="JANQDX010000018">
    <property type="protein sequence ID" value="KAL0906799.1"/>
    <property type="molecule type" value="Genomic_DNA"/>
</dbReference>
<dbReference type="Proteomes" id="UP001552299">
    <property type="component" value="Unassembled WGS sequence"/>
</dbReference>
<organism evidence="3 4">
    <name type="scientific">Dendrobium thyrsiflorum</name>
    <name type="common">Pinecone-like raceme dendrobium</name>
    <name type="synonym">Orchid</name>
    <dbReference type="NCBI Taxonomy" id="117978"/>
    <lineage>
        <taxon>Eukaryota</taxon>
        <taxon>Viridiplantae</taxon>
        <taxon>Streptophyta</taxon>
        <taxon>Embryophyta</taxon>
        <taxon>Tracheophyta</taxon>
        <taxon>Spermatophyta</taxon>
        <taxon>Magnoliopsida</taxon>
        <taxon>Liliopsida</taxon>
        <taxon>Asparagales</taxon>
        <taxon>Orchidaceae</taxon>
        <taxon>Epidendroideae</taxon>
        <taxon>Malaxideae</taxon>
        <taxon>Dendrobiinae</taxon>
        <taxon>Dendrobium</taxon>
    </lineage>
</organism>
<keyword evidence="4" id="KW-1185">Reference proteome</keyword>
<feature type="region of interest" description="Disordered" evidence="2">
    <location>
        <begin position="238"/>
        <end position="267"/>
    </location>
</feature>